<dbReference type="InterPro" id="IPR017977">
    <property type="entry name" value="ZP_dom_CS"/>
</dbReference>
<dbReference type="Gene3D" id="2.60.40.3210">
    <property type="entry name" value="Zona pellucida, ZP-N domain"/>
    <property type="match status" value="1"/>
</dbReference>
<keyword evidence="7" id="KW-0325">Glycoprotein</keyword>
<dbReference type="InterPro" id="IPR055356">
    <property type="entry name" value="ZP-N"/>
</dbReference>
<gene>
    <name evidence="11" type="primary">LOC114428649</name>
</gene>
<evidence type="ECO:0000256" key="2">
    <source>
        <dbReference type="ARBA" id="ARBA00004613"/>
    </source>
</evidence>
<evidence type="ECO:0000259" key="9">
    <source>
        <dbReference type="PROSITE" id="PS51034"/>
    </source>
</evidence>
<feature type="chain" id="PRO_5028222372" evidence="8">
    <location>
        <begin position="22"/>
        <end position="920"/>
    </location>
</feature>
<dbReference type="PRINTS" id="PR00023">
    <property type="entry name" value="ZPELLUCIDA"/>
</dbReference>
<dbReference type="InterPro" id="IPR048290">
    <property type="entry name" value="ZP_chr"/>
</dbReference>
<keyword evidence="6" id="KW-1015">Disulfide bond</keyword>
<dbReference type="InterPro" id="IPR055355">
    <property type="entry name" value="ZP-C"/>
</dbReference>
<evidence type="ECO:0000256" key="4">
    <source>
        <dbReference type="ARBA" id="ARBA00022525"/>
    </source>
</evidence>
<reference evidence="11" key="1">
    <citation type="submission" date="2025-08" db="UniProtKB">
        <authorList>
            <consortium name="RefSeq"/>
        </authorList>
    </citation>
    <scope>IDENTIFICATION</scope>
</reference>
<keyword evidence="5" id="KW-0472">Membrane</keyword>
<feature type="domain" description="ZP" evidence="9">
    <location>
        <begin position="613"/>
        <end position="884"/>
    </location>
</feature>
<dbReference type="OrthoDB" id="9944868at2759"/>
<organism evidence="10 11">
    <name type="scientific">Parambassis ranga</name>
    <name type="common">Indian glassy fish</name>
    <dbReference type="NCBI Taxonomy" id="210632"/>
    <lineage>
        <taxon>Eukaryota</taxon>
        <taxon>Metazoa</taxon>
        <taxon>Chordata</taxon>
        <taxon>Craniata</taxon>
        <taxon>Vertebrata</taxon>
        <taxon>Euteleostomi</taxon>
        <taxon>Actinopterygii</taxon>
        <taxon>Neopterygii</taxon>
        <taxon>Teleostei</taxon>
        <taxon>Neoteleostei</taxon>
        <taxon>Acanthomorphata</taxon>
        <taxon>Ovalentaria</taxon>
        <taxon>Ambassidae</taxon>
        <taxon>Parambassis</taxon>
    </lineage>
</organism>
<dbReference type="Proteomes" id="UP000515145">
    <property type="component" value="Chromosome 24"/>
</dbReference>
<dbReference type="PROSITE" id="PS51034">
    <property type="entry name" value="ZP_2"/>
    <property type="match status" value="1"/>
</dbReference>
<keyword evidence="10" id="KW-1185">Reference proteome</keyword>
<comment type="subcellular location">
    <subcellularLocation>
        <location evidence="1">Cell membrane</location>
    </subcellularLocation>
    <subcellularLocation>
        <location evidence="2">Secreted</location>
    </subcellularLocation>
</comment>
<dbReference type="InterPro" id="IPR001507">
    <property type="entry name" value="ZP_dom"/>
</dbReference>
<evidence type="ECO:0000256" key="5">
    <source>
        <dbReference type="ARBA" id="ARBA00023136"/>
    </source>
</evidence>
<keyword evidence="3" id="KW-1003">Cell membrane</keyword>
<protein>
    <submittedName>
        <fullName evidence="11">Uncharacterized protein LOC114428649</fullName>
    </submittedName>
</protein>
<dbReference type="GO" id="GO:0005576">
    <property type="term" value="C:extracellular region"/>
    <property type="evidence" value="ECO:0007669"/>
    <property type="project" value="UniProtKB-SubCell"/>
</dbReference>
<dbReference type="PANTHER" id="PTHR47130">
    <property type="entry name" value="SI:DKEY-19B23.11-RELATED"/>
    <property type="match status" value="1"/>
</dbReference>
<evidence type="ECO:0000256" key="3">
    <source>
        <dbReference type="ARBA" id="ARBA00022475"/>
    </source>
</evidence>
<evidence type="ECO:0000313" key="11">
    <source>
        <dbReference type="RefSeq" id="XP_028253048.1"/>
    </source>
</evidence>
<dbReference type="InterPro" id="IPR058876">
    <property type="entry name" value="Ig-like_ZP"/>
</dbReference>
<accession>A0A6P7HGD9</accession>
<evidence type="ECO:0000256" key="8">
    <source>
        <dbReference type="SAM" id="SignalP"/>
    </source>
</evidence>
<dbReference type="SMART" id="SM00241">
    <property type="entry name" value="ZP"/>
    <property type="match status" value="1"/>
</dbReference>
<dbReference type="PANTHER" id="PTHR47130:SF3">
    <property type="entry name" value="ZONA PELLUCIDA PROTEIN"/>
    <property type="match status" value="1"/>
</dbReference>
<dbReference type="Pfam" id="PF26562">
    <property type="entry name" value="Ig-like"/>
    <property type="match status" value="1"/>
</dbReference>
<evidence type="ECO:0000256" key="7">
    <source>
        <dbReference type="ARBA" id="ARBA00023180"/>
    </source>
</evidence>
<evidence type="ECO:0000313" key="10">
    <source>
        <dbReference type="Proteomes" id="UP000515145"/>
    </source>
</evidence>
<dbReference type="InParanoid" id="A0A6P7HGD9"/>
<dbReference type="InterPro" id="IPR042235">
    <property type="entry name" value="ZP-C_dom"/>
</dbReference>
<dbReference type="Pfam" id="PF23344">
    <property type="entry name" value="ZP-N"/>
    <property type="match status" value="1"/>
</dbReference>
<dbReference type="PROSITE" id="PS00682">
    <property type="entry name" value="ZP_1"/>
    <property type="match status" value="1"/>
</dbReference>
<keyword evidence="4" id="KW-0964">Secreted</keyword>
<name>A0A6P7HGD9_9TELE</name>
<feature type="signal peptide" evidence="8">
    <location>
        <begin position="1"/>
        <end position="21"/>
    </location>
</feature>
<keyword evidence="8" id="KW-0732">Signal</keyword>
<dbReference type="Pfam" id="PF00100">
    <property type="entry name" value="Zona_pellucida"/>
    <property type="match status" value="1"/>
</dbReference>
<dbReference type="GO" id="GO:0005886">
    <property type="term" value="C:plasma membrane"/>
    <property type="evidence" value="ECO:0007669"/>
    <property type="project" value="UniProtKB-SubCell"/>
</dbReference>
<dbReference type="Gene3D" id="2.60.40.4100">
    <property type="entry name" value="Zona pellucida, ZP-C domain"/>
    <property type="match status" value="1"/>
</dbReference>
<evidence type="ECO:0000256" key="1">
    <source>
        <dbReference type="ARBA" id="ARBA00004236"/>
    </source>
</evidence>
<dbReference type="AlphaFoldDB" id="A0A6P7HGD9"/>
<sequence length="920" mass="103090">MSHLFRLGCCFLLIGFITTEAQNKSSINISSKCLGNVIRVEFGPLGGNLLDVAAVVDNISIPLTKHLASRCGFSMRTDQQGNALISASIQNCFALNVKDETFTTILQLWLHGLVKDEVYQVAETCHYTPWASREIICDPNYMEVSVKMAAPDEYALLEQPIPEPNSRFSHLQQAAEPPDAEFTMIAVVLYTPVKKVMKVREINRRGYWIQNSPTRLIVRGPRNPADAYTHSVAGVPMTVFKTSTILENKGLVTHIDAATACPTMAGSVSFSSNTITWYVPRHIDPLISSSDFQLLEVHVGLDGQRITFADMEARQFSMSVNDMLIILEIPVGAAGGFFQSHVQDNQYLISYTIEPMLELLWTEDAAHKDTRYKVLLPTTTPLMSQPLQIFDYTVPEEQVFKVMLGQFASDVALTHINCSSEVLSVTELNDNGFNLLEHQSPNSSFKFFTLEVPFTASVVHQRKEMGNTVYSLLLTFGLLVLERFIPFSHTTYLEASLGDTDHLCTPSVPPSVSGHCGDQNFYILVEYGTPRHPFLTVVGKQILTRSLAIQYHLQENETHFSFVVPFSAPDVAFESIESSSIGGRLNVTLTNPETNANIQEFSAACRFFSTLTECFPNGTMTALAVKLESVPSLNTSQLTLRDPACGPAYSDARYAYFVFTANSCGTTRMFLAKTMMLMYENKISLPDEIELNRVLNSEEPEYELKISCYYDINKSHTVAFHTRPRRSEPYAEISKGQLQVVMRLSLDNSYRVFHRAVGYPIIKYLQQPLYFELELVKATNPNVSLELENCWATLDEDRTSQPRWNLIINGCPNPVDTYQVVFHPILSDTRVQYPSHFKRFEVQMFAFADDKDDLSRQVFVHCDVAICDARNPLAGVCNGQCSNPENGIKGQRRAASDVHSFTHVSLGPVLMSLYNANEDV</sequence>
<dbReference type="GeneID" id="114428649"/>
<dbReference type="RefSeq" id="XP_028253048.1">
    <property type="nucleotide sequence ID" value="XM_028397247.1"/>
</dbReference>
<evidence type="ECO:0000256" key="6">
    <source>
        <dbReference type="ARBA" id="ARBA00023157"/>
    </source>
</evidence>
<proteinExistence type="predicted"/>